<name>A0A3M7RKF0_BRAPC</name>
<gene>
    <name evidence="1" type="ORF">BpHYR1_043512</name>
</gene>
<organism evidence="1 2">
    <name type="scientific">Brachionus plicatilis</name>
    <name type="common">Marine rotifer</name>
    <name type="synonym">Brachionus muelleri</name>
    <dbReference type="NCBI Taxonomy" id="10195"/>
    <lineage>
        <taxon>Eukaryota</taxon>
        <taxon>Metazoa</taxon>
        <taxon>Spiralia</taxon>
        <taxon>Gnathifera</taxon>
        <taxon>Rotifera</taxon>
        <taxon>Eurotatoria</taxon>
        <taxon>Monogononta</taxon>
        <taxon>Pseudotrocha</taxon>
        <taxon>Ploima</taxon>
        <taxon>Brachionidae</taxon>
        <taxon>Brachionus</taxon>
    </lineage>
</organism>
<proteinExistence type="predicted"/>
<dbReference type="Proteomes" id="UP000276133">
    <property type="component" value="Unassembled WGS sequence"/>
</dbReference>
<dbReference type="AlphaFoldDB" id="A0A3M7RKF0"/>
<dbReference type="EMBL" id="REGN01003219">
    <property type="protein sequence ID" value="RNA23778.1"/>
    <property type="molecule type" value="Genomic_DNA"/>
</dbReference>
<accession>A0A3M7RKF0</accession>
<evidence type="ECO:0000313" key="2">
    <source>
        <dbReference type="Proteomes" id="UP000276133"/>
    </source>
</evidence>
<evidence type="ECO:0000313" key="1">
    <source>
        <dbReference type="EMBL" id="RNA23778.1"/>
    </source>
</evidence>
<sequence length="73" mass="8267">MFDLFNHLSINSFYQVQRSILLAVVTSCFAAGRDKSKISVLQFLYGLIILSEKSKKNENKKIVSCNNVAKKII</sequence>
<protein>
    <submittedName>
        <fullName evidence="1">Uncharacterized protein</fullName>
    </submittedName>
</protein>
<reference evidence="1 2" key="1">
    <citation type="journal article" date="2018" name="Sci. Rep.">
        <title>Genomic signatures of local adaptation to the degree of environmental predictability in rotifers.</title>
        <authorList>
            <person name="Franch-Gras L."/>
            <person name="Hahn C."/>
            <person name="Garcia-Roger E.M."/>
            <person name="Carmona M.J."/>
            <person name="Serra M."/>
            <person name="Gomez A."/>
        </authorList>
    </citation>
    <scope>NUCLEOTIDE SEQUENCE [LARGE SCALE GENOMIC DNA]</scope>
    <source>
        <strain evidence="1">HYR1</strain>
    </source>
</reference>
<keyword evidence="2" id="KW-1185">Reference proteome</keyword>
<comment type="caution">
    <text evidence="1">The sequence shown here is derived from an EMBL/GenBank/DDBJ whole genome shotgun (WGS) entry which is preliminary data.</text>
</comment>